<sequence length="168" mass="19582">MEIISTLCNVEDIHAKSGKYNIQKVTSKQTIPISFDNYWTDIFGSSIQYKAQPNSNKLNYLFNTNIIGDPQKPFKFYIRILLNNHVVGIHDMELNPMEQKTLSAFFQFNIKEFPQLWNKTHTIKTQIYTTIQNSALLHYTTTIIDRKFGAIFTTPHICIENVQKYDVV</sequence>
<dbReference type="EMBL" id="MN740235">
    <property type="protein sequence ID" value="QHT95174.1"/>
    <property type="molecule type" value="Genomic_DNA"/>
</dbReference>
<dbReference type="AlphaFoldDB" id="A0A6C0IPN2"/>
<accession>A0A6C0IPN2</accession>
<protein>
    <submittedName>
        <fullName evidence="1">Uncharacterized protein</fullName>
    </submittedName>
</protein>
<organism evidence="1">
    <name type="scientific">viral metagenome</name>
    <dbReference type="NCBI Taxonomy" id="1070528"/>
    <lineage>
        <taxon>unclassified sequences</taxon>
        <taxon>metagenomes</taxon>
        <taxon>organismal metagenomes</taxon>
    </lineage>
</organism>
<evidence type="ECO:0000313" key="1">
    <source>
        <dbReference type="EMBL" id="QHT95174.1"/>
    </source>
</evidence>
<proteinExistence type="predicted"/>
<name>A0A6C0IPN2_9ZZZZ</name>
<reference evidence="1" key="1">
    <citation type="journal article" date="2020" name="Nature">
        <title>Giant virus diversity and host interactions through global metagenomics.</title>
        <authorList>
            <person name="Schulz F."/>
            <person name="Roux S."/>
            <person name="Paez-Espino D."/>
            <person name="Jungbluth S."/>
            <person name="Walsh D.A."/>
            <person name="Denef V.J."/>
            <person name="McMahon K.D."/>
            <person name="Konstantinidis K.T."/>
            <person name="Eloe-Fadrosh E.A."/>
            <person name="Kyrpides N.C."/>
            <person name="Woyke T."/>
        </authorList>
    </citation>
    <scope>NUCLEOTIDE SEQUENCE</scope>
    <source>
        <strain evidence="1">GVMAG-M-3300024261-37</strain>
    </source>
</reference>